<organism evidence="3 4">
    <name type="scientific">Mycena sanguinolenta</name>
    <dbReference type="NCBI Taxonomy" id="230812"/>
    <lineage>
        <taxon>Eukaryota</taxon>
        <taxon>Fungi</taxon>
        <taxon>Dikarya</taxon>
        <taxon>Basidiomycota</taxon>
        <taxon>Agaricomycotina</taxon>
        <taxon>Agaricomycetes</taxon>
        <taxon>Agaricomycetidae</taxon>
        <taxon>Agaricales</taxon>
        <taxon>Marasmiineae</taxon>
        <taxon>Mycenaceae</taxon>
        <taxon>Mycena</taxon>
    </lineage>
</organism>
<comment type="caution">
    <text evidence="3">The sequence shown here is derived from an EMBL/GenBank/DDBJ whole genome shotgun (WGS) entry which is preliminary data.</text>
</comment>
<evidence type="ECO:0000313" key="3">
    <source>
        <dbReference type="EMBL" id="KAF7351550.1"/>
    </source>
</evidence>
<accession>A0A8H7CV92</accession>
<dbReference type="OrthoDB" id="3041123at2759"/>
<keyword evidence="2" id="KW-0812">Transmembrane</keyword>
<feature type="region of interest" description="Disordered" evidence="1">
    <location>
        <begin position="67"/>
        <end position="108"/>
    </location>
</feature>
<keyword evidence="4" id="KW-1185">Reference proteome</keyword>
<feature type="transmembrane region" description="Helical" evidence="2">
    <location>
        <begin position="12"/>
        <end position="36"/>
    </location>
</feature>
<evidence type="ECO:0000313" key="4">
    <source>
        <dbReference type="Proteomes" id="UP000623467"/>
    </source>
</evidence>
<dbReference type="AlphaFoldDB" id="A0A8H7CV92"/>
<dbReference type="Proteomes" id="UP000623467">
    <property type="component" value="Unassembled WGS sequence"/>
</dbReference>
<evidence type="ECO:0000256" key="2">
    <source>
        <dbReference type="SAM" id="Phobius"/>
    </source>
</evidence>
<protein>
    <submittedName>
        <fullName evidence="3">Uncharacterized protein</fullName>
    </submittedName>
</protein>
<sequence>MSTPYVAPKEPFPIAAAVAGGMVVVIFAAIIVLYSYTQRRRRNPNPVGDVETAEAGAVVNPRGPLRIVIVDPPGRQKRQSKGVEPSPYSGSRKDGSTIYVSSPSGEAE</sequence>
<dbReference type="EMBL" id="JACAZH010000013">
    <property type="protein sequence ID" value="KAF7351550.1"/>
    <property type="molecule type" value="Genomic_DNA"/>
</dbReference>
<feature type="compositionally biased region" description="Polar residues" evidence="1">
    <location>
        <begin position="98"/>
        <end position="108"/>
    </location>
</feature>
<evidence type="ECO:0000256" key="1">
    <source>
        <dbReference type="SAM" id="MobiDB-lite"/>
    </source>
</evidence>
<keyword evidence="2" id="KW-1133">Transmembrane helix</keyword>
<name>A0A8H7CV92_9AGAR</name>
<gene>
    <name evidence="3" type="ORF">MSAN_01587500</name>
</gene>
<reference evidence="3" key="1">
    <citation type="submission" date="2020-05" db="EMBL/GenBank/DDBJ databases">
        <title>Mycena genomes resolve the evolution of fungal bioluminescence.</title>
        <authorList>
            <person name="Tsai I.J."/>
        </authorList>
    </citation>
    <scope>NUCLEOTIDE SEQUENCE</scope>
    <source>
        <strain evidence="3">160909Yilan</strain>
    </source>
</reference>
<proteinExistence type="predicted"/>
<keyword evidence="2" id="KW-0472">Membrane</keyword>